<organism evidence="4 5">
    <name type="scientific">Streptomyces hainanensis</name>
    <dbReference type="NCBI Taxonomy" id="402648"/>
    <lineage>
        <taxon>Bacteria</taxon>
        <taxon>Bacillati</taxon>
        <taxon>Actinomycetota</taxon>
        <taxon>Actinomycetes</taxon>
        <taxon>Kitasatosporales</taxon>
        <taxon>Streptomycetaceae</taxon>
        <taxon>Streptomyces</taxon>
    </lineage>
</organism>
<dbReference type="InterPro" id="IPR043129">
    <property type="entry name" value="ATPase_NBD"/>
</dbReference>
<dbReference type="GO" id="GO:0003700">
    <property type="term" value="F:DNA-binding transcription factor activity"/>
    <property type="evidence" value="ECO:0007669"/>
    <property type="project" value="InterPro"/>
</dbReference>
<dbReference type="SUPFAM" id="SSF53067">
    <property type="entry name" value="Actin-like ATPase domain"/>
    <property type="match status" value="1"/>
</dbReference>
<reference evidence="4 5" key="1">
    <citation type="submission" date="2019-03" db="EMBL/GenBank/DDBJ databases">
        <title>Draft genome sequences of novel Actinobacteria.</title>
        <authorList>
            <person name="Sahin N."/>
            <person name="Ay H."/>
            <person name="Saygin H."/>
        </authorList>
    </citation>
    <scope>NUCLEOTIDE SEQUENCE [LARGE SCALE GENOMIC DNA]</scope>
    <source>
        <strain evidence="4 5">DSM 41900</strain>
    </source>
</reference>
<feature type="non-terminal residue" evidence="4">
    <location>
        <position position="1"/>
    </location>
</feature>
<dbReference type="InterPro" id="IPR036390">
    <property type="entry name" value="WH_DNA-bd_sf"/>
</dbReference>
<dbReference type="PANTHER" id="PTHR18964">
    <property type="entry name" value="ROK (REPRESSOR, ORF, KINASE) FAMILY"/>
    <property type="match status" value="1"/>
</dbReference>
<dbReference type="PROSITE" id="PS50943">
    <property type="entry name" value="HTH_CROC1"/>
    <property type="match status" value="1"/>
</dbReference>
<sequence>TPAPVPARPGPAALAALVAEARERHPGAEPYVLCWGSVDAGTGVRAHRAAESVGWPGTVAVAALLELRQDPHAARPMLDSLLDAARSRDADRPGPGPLAWSRPAAGAAHAPAPRAPRAFDQMALGSFNEKLVIETIREARALSRVEIAERTGLTPQAVSRIARNLLASGLLVEDAHQPGHKGKPRVPLRLRADAACAVGIHLDPEMVTQVVVDLCGEVLDQRRLPLHGNSEPEWVIDAVARLAREAVAARRPSP</sequence>
<name>A0A4R4S8J6_9ACTN</name>
<comment type="caution">
    <text evidence="4">The sequence shown here is derived from an EMBL/GenBank/DDBJ whole genome shotgun (WGS) entry which is preliminary data.</text>
</comment>
<dbReference type="OrthoDB" id="4083144at2"/>
<accession>A0A4R4S8J6</accession>
<evidence type="ECO:0000256" key="2">
    <source>
        <dbReference type="SAM" id="MobiDB-lite"/>
    </source>
</evidence>
<dbReference type="EMBL" id="SMKI01000896">
    <property type="protein sequence ID" value="TDC59397.1"/>
    <property type="molecule type" value="Genomic_DNA"/>
</dbReference>
<evidence type="ECO:0000256" key="1">
    <source>
        <dbReference type="ARBA" id="ARBA00006479"/>
    </source>
</evidence>
<evidence type="ECO:0000259" key="3">
    <source>
        <dbReference type="PROSITE" id="PS50943"/>
    </source>
</evidence>
<dbReference type="InterPro" id="IPR036388">
    <property type="entry name" value="WH-like_DNA-bd_sf"/>
</dbReference>
<evidence type="ECO:0000313" key="5">
    <source>
        <dbReference type="Proteomes" id="UP000295345"/>
    </source>
</evidence>
<dbReference type="RefSeq" id="WP_132822449.1">
    <property type="nucleotide sequence ID" value="NZ_SMKI01000896.1"/>
</dbReference>
<dbReference type="SUPFAM" id="SSF46785">
    <property type="entry name" value="Winged helix' DNA-binding domain"/>
    <property type="match status" value="1"/>
</dbReference>
<dbReference type="InterPro" id="IPR001387">
    <property type="entry name" value="Cro/C1-type_HTH"/>
</dbReference>
<dbReference type="PANTHER" id="PTHR18964:SF173">
    <property type="entry name" value="GLUCOKINASE"/>
    <property type="match status" value="1"/>
</dbReference>
<dbReference type="Gene3D" id="1.10.10.10">
    <property type="entry name" value="Winged helix-like DNA-binding domain superfamily/Winged helix DNA-binding domain"/>
    <property type="match status" value="1"/>
</dbReference>
<feature type="region of interest" description="Disordered" evidence="2">
    <location>
        <begin position="87"/>
        <end position="112"/>
    </location>
</feature>
<protein>
    <submittedName>
        <fullName evidence="4">MarR family transcriptional regulator</fullName>
    </submittedName>
</protein>
<dbReference type="InterPro" id="IPR000835">
    <property type="entry name" value="HTH_MarR-typ"/>
</dbReference>
<feature type="non-terminal residue" evidence="4">
    <location>
        <position position="254"/>
    </location>
</feature>
<dbReference type="AlphaFoldDB" id="A0A4R4S8J6"/>
<evidence type="ECO:0000313" key="4">
    <source>
        <dbReference type="EMBL" id="TDC59397.1"/>
    </source>
</evidence>
<comment type="similarity">
    <text evidence="1">Belongs to the ROK (NagC/XylR) family.</text>
</comment>
<dbReference type="InterPro" id="IPR000600">
    <property type="entry name" value="ROK"/>
</dbReference>
<gene>
    <name evidence="4" type="ORF">E1283_36690</name>
</gene>
<dbReference type="Pfam" id="PF12802">
    <property type="entry name" value="MarR_2"/>
    <property type="match status" value="1"/>
</dbReference>
<proteinExistence type="inferred from homology"/>
<dbReference type="Gene3D" id="3.30.420.40">
    <property type="match status" value="1"/>
</dbReference>
<keyword evidence="5" id="KW-1185">Reference proteome</keyword>
<dbReference type="Proteomes" id="UP000295345">
    <property type="component" value="Unassembled WGS sequence"/>
</dbReference>
<feature type="compositionally biased region" description="Low complexity" evidence="2">
    <location>
        <begin position="102"/>
        <end position="112"/>
    </location>
</feature>
<feature type="domain" description="HTH cro/C1-type" evidence="3">
    <location>
        <begin position="133"/>
        <end position="161"/>
    </location>
</feature>